<accession>A0A6C0H2Y7</accession>
<name>A0A6C0H2Y7_9ZZZZ</name>
<dbReference type="SUPFAM" id="SSF57850">
    <property type="entry name" value="RING/U-box"/>
    <property type="match status" value="1"/>
</dbReference>
<protein>
    <recommendedName>
        <fullName evidence="1">U-box domain-containing protein</fullName>
    </recommendedName>
</protein>
<reference evidence="2" key="1">
    <citation type="journal article" date="2020" name="Nature">
        <title>Giant virus diversity and host interactions through global metagenomics.</title>
        <authorList>
            <person name="Schulz F."/>
            <person name="Roux S."/>
            <person name="Paez-Espino D."/>
            <person name="Jungbluth S."/>
            <person name="Walsh D.A."/>
            <person name="Denef V.J."/>
            <person name="McMahon K.D."/>
            <person name="Konstantinidis K.T."/>
            <person name="Eloe-Fadrosh E.A."/>
            <person name="Kyrpides N.C."/>
            <person name="Woyke T."/>
        </authorList>
    </citation>
    <scope>NUCLEOTIDE SEQUENCE</scope>
    <source>
        <strain evidence="2">GVMAG-M-3300023179-62</strain>
    </source>
</reference>
<dbReference type="CDD" id="cd16453">
    <property type="entry name" value="RING-Ubox"/>
    <property type="match status" value="1"/>
</dbReference>
<dbReference type="EMBL" id="MN739859">
    <property type="protein sequence ID" value="QHT74898.1"/>
    <property type="molecule type" value="Genomic_DNA"/>
</dbReference>
<evidence type="ECO:0000259" key="1">
    <source>
        <dbReference type="PROSITE" id="PS51698"/>
    </source>
</evidence>
<dbReference type="InterPro" id="IPR013083">
    <property type="entry name" value="Znf_RING/FYVE/PHD"/>
</dbReference>
<dbReference type="InterPro" id="IPR003613">
    <property type="entry name" value="Ubox_domain"/>
</dbReference>
<organism evidence="2">
    <name type="scientific">viral metagenome</name>
    <dbReference type="NCBI Taxonomy" id="1070528"/>
    <lineage>
        <taxon>unclassified sequences</taxon>
        <taxon>metagenomes</taxon>
        <taxon>organismal metagenomes</taxon>
    </lineage>
</organism>
<dbReference type="SMART" id="SM00504">
    <property type="entry name" value="Ubox"/>
    <property type="match status" value="1"/>
</dbReference>
<dbReference type="GO" id="GO:0004842">
    <property type="term" value="F:ubiquitin-protein transferase activity"/>
    <property type="evidence" value="ECO:0007669"/>
    <property type="project" value="InterPro"/>
</dbReference>
<dbReference type="Pfam" id="PF04564">
    <property type="entry name" value="U-box"/>
    <property type="match status" value="1"/>
</dbReference>
<dbReference type="GO" id="GO:0016567">
    <property type="term" value="P:protein ubiquitination"/>
    <property type="evidence" value="ECO:0007669"/>
    <property type="project" value="InterPro"/>
</dbReference>
<dbReference type="AlphaFoldDB" id="A0A6C0H2Y7"/>
<evidence type="ECO:0000313" key="2">
    <source>
        <dbReference type="EMBL" id="QHT74898.1"/>
    </source>
</evidence>
<proteinExistence type="predicted"/>
<feature type="domain" description="U-box" evidence="1">
    <location>
        <begin position="63"/>
        <end position="144"/>
    </location>
</feature>
<dbReference type="PROSITE" id="PS51698">
    <property type="entry name" value="U_BOX"/>
    <property type="match status" value="1"/>
</dbReference>
<dbReference type="Gene3D" id="3.30.40.10">
    <property type="entry name" value="Zinc/RING finger domain, C3HC4 (zinc finger)"/>
    <property type="match status" value="1"/>
</dbReference>
<sequence length="288" mass="34335">MSIEKESIGQSKCYWHSSGDKKKTLSEQRQIVKSLVEILEIEKTVLEHLEQNEKPEEAEIADALVEELICPISYSFMIDPVVLSSGKTYERNIINSEFERQKEQHPRESLKCPFTSIKQVSDVLTPNIQMKSITSKFVEKYKGIKHIGPSWNEIRRLCSDYLAEQDPQKVKERQWADEERNVKHRMIEEEFEKQKIEFERRAEYGLEFEEFCLLYGEFFRFYKKTPKPLYTGYANKNHNQREHYTNMEVLKKWEKKNTKLPLTKQISGCLSIFMEYYVKKWGNPQKDH</sequence>